<evidence type="ECO:0000256" key="1">
    <source>
        <dbReference type="SAM" id="MobiDB-lite"/>
    </source>
</evidence>
<evidence type="ECO:0000259" key="2">
    <source>
        <dbReference type="Pfam" id="PF09681"/>
    </source>
</evidence>
<dbReference type="EMBL" id="BK059123">
    <property type="protein sequence ID" value="DAE32437.1"/>
    <property type="molecule type" value="Genomic_DNA"/>
</dbReference>
<feature type="region of interest" description="Disordered" evidence="1">
    <location>
        <begin position="123"/>
        <end position="152"/>
    </location>
</feature>
<feature type="domain" description="Phage replisome organiser N-terminal" evidence="2">
    <location>
        <begin position="6"/>
        <end position="125"/>
    </location>
</feature>
<dbReference type="PANTHER" id="PTHR37293:SF7">
    <property type="entry name" value="HYPOTHETICAL PHAGE PROTEIN"/>
    <property type="match status" value="1"/>
</dbReference>
<evidence type="ECO:0000313" key="3">
    <source>
        <dbReference type="EMBL" id="DAE32437.1"/>
    </source>
</evidence>
<reference evidence="3" key="1">
    <citation type="journal article" date="2021" name="Proc. Natl. Acad. Sci. U.S.A.">
        <title>A Catalog of Tens of Thousands of Viruses from Human Metagenomes Reveals Hidden Associations with Chronic Diseases.</title>
        <authorList>
            <person name="Tisza M.J."/>
            <person name="Buck C.B."/>
        </authorList>
    </citation>
    <scope>NUCLEOTIDE SEQUENCE</scope>
    <source>
        <strain evidence="3">CtEfN2</strain>
    </source>
</reference>
<sequence length="280" mass="32675">MTKVSWIRLEIDMFDNKKIRHIRKLPEGNNIVLIWMMLLTMAGRCNSNGIIFLTENIPYTNKMLADELDFDESVIELALTILEKFGMITRDGTLLSIPGWEEHQNIDGLEKIREQTRKRVAEHRKRQKELLEEESLPKLTDQDAEEKPVTAKDSVKPGDVQKVIDEWNKLQKLGIQPVIRMTPKRSQLLKARIREYGMEKIMEAIEKVKKSDFLTGRKKDFIITFEFFINPNKFIKILEGFYDNRDEDVHNGFNGKTQRNVEPLVPLGEWNGEESDTPFA</sequence>
<dbReference type="InterPro" id="IPR053162">
    <property type="entry name" value="DnaD"/>
</dbReference>
<proteinExistence type="predicted"/>
<dbReference type="PANTHER" id="PTHR37293">
    <property type="entry name" value="PHAGE REPLICATION PROTEIN-RELATED"/>
    <property type="match status" value="1"/>
</dbReference>
<dbReference type="Pfam" id="PF09681">
    <property type="entry name" value="Phage_rep_org_N"/>
    <property type="match status" value="1"/>
</dbReference>
<dbReference type="InterPro" id="IPR010056">
    <property type="entry name" value="Phage_rep_org__N"/>
</dbReference>
<protein>
    <submittedName>
        <fullName evidence="3">Replisome organizer</fullName>
    </submittedName>
</protein>
<organism evidence="3">
    <name type="scientific">virus sp. ctEfN2</name>
    <dbReference type="NCBI Taxonomy" id="2825810"/>
    <lineage>
        <taxon>Viruses</taxon>
    </lineage>
</organism>
<dbReference type="NCBIfam" id="TIGR01714">
    <property type="entry name" value="phage_rep_org_N"/>
    <property type="match status" value="1"/>
</dbReference>
<accession>A0A8S5RMY2</accession>
<name>A0A8S5RMY2_9VIRU</name>